<sequence>MNKVVTLDFFDRHNISMTFTALAVMSMISQLPHPAEASIFVVWNLVTSLTIEHFLNLRFQSGKEGYFIAKAWAVGLQVLLSMISLAIFYLVVE</sequence>
<comment type="caution">
    <text evidence="2">The sequence shown here is derived from an EMBL/GenBank/DDBJ whole genome shotgun (WGS) entry which is preliminary data.</text>
</comment>
<feature type="transmembrane region" description="Helical" evidence="1">
    <location>
        <begin position="37"/>
        <end position="55"/>
    </location>
</feature>
<keyword evidence="1" id="KW-1133">Transmembrane helix</keyword>
<keyword evidence="1" id="KW-0472">Membrane</keyword>
<dbReference type="Proteomes" id="UP000321409">
    <property type="component" value="Unassembled WGS sequence"/>
</dbReference>
<organism evidence="2 3">
    <name type="scientific">Lentilactobacillus diolivorans</name>
    <dbReference type="NCBI Taxonomy" id="179838"/>
    <lineage>
        <taxon>Bacteria</taxon>
        <taxon>Bacillati</taxon>
        <taxon>Bacillota</taxon>
        <taxon>Bacilli</taxon>
        <taxon>Lactobacillales</taxon>
        <taxon>Lactobacillaceae</taxon>
        <taxon>Lentilactobacillus</taxon>
    </lineage>
</organism>
<evidence type="ECO:0000313" key="2">
    <source>
        <dbReference type="EMBL" id="GEP24193.1"/>
    </source>
</evidence>
<evidence type="ECO:0000313" key="3">
    <source>
        <dbReference type="Proteomes" id="UP000321409"/>
    </source>
</evidence>
<protein>
    <submittedName>
        <fullName evidence="2">Uncharacterized protein</fullName>
    </submittedName>
</protein>
<keyword evidence="3" id="KW-1185">Reference proteome</keyword>
<evidence type="ECO:0000256" key="1">
    <source>
        <dbReference type="SAM" id="Phobius"/>
    </source>
</evidence>
<dbReference type="RefSeq" id="WP_057864688.1">
    <property type="nucleotide sequence ID" value="NZ_BKAB01000027.1"/>
</dbReference>
<keyword evidence="1" id="KW-0812">Transmembrane</keyword>
<name>A0ABQ0XDQ7_9LACO</name>
<dbReference type="EMBL" id="BKAB01000027">
    <property type="protein sequence ID" value="GEP24193.1"/>
    <property type="molecule type" value="Genomic_DNA"/>
</dbReference>
<feature type="transmembrane region" description="Helical" evidence="1">
    <location>
        <begin position="67"/>
        <end position="92"/>
    </location>
</feature>
<gene>
    <name evidence="2" type="ORF">LDI01_17860</name>
</gene>
<accession>A0ABQ0XDQ7</accession>
<proteinExistence type="predicted"/>
<reference evidence="2 3" key="1">
    <citation type="submission" date="2019-07" db="EMBL/GenBank/DDBJ databases">
        <title>Whole genome shotgun sequence of Lactobacillus diolivorans NBRC 107869.</title>
        <authorList>
            <person name="Hosoyama A."/>
            <person name="Uohara A."/>
            <person name="Ohji S."/>
            <person name="Ichikawa N."/>
        </authorList>
    </citation>
    <scope>NUCLEOTIDE SEQUENCE [LARGE SCALE GENOMIC DNA]</scope>
    <source>
        <strain evidence="2 3">NBRC 107869</strain>
    </source>
</reference>